<gene>
    <name evidence="1" type="ORF">jhhlp_000378</name>
</gene>
<dbReference type="EMBL" id="NLAX01000002">
    <property type="protein sequence ID" value="PKS13037.1"/>
    <property type="molecule type" value="Genomic_DNA"/>
</dbReference>
<dbReference type="InParanoid" id="A0A2N3NKR7"/>
<dbReference type="Proteomes" id="UP000233524">
    <property type="component" value="Unassembled WGS sequence"/>
</dbReference>
<accession>A0A2N3NKR7</accession>
<dbReference type="Gene3D" id="3.40.50.10860">
    <property type="entry name" value="Leucine Dehydrogenase, chain A, domain 1"/>
    <property type="match status" value="1"/>
</dbReference>
<dbReference type="STRING" id="41688.A0A2N3NKR7"/>
<evidence type="ECO:0000313" key="1">
    <source>
        <dbReference type="EMBL" id="PKS13037.1"/>
    </source>
</evidence>
<evidence type="ECO:0000313" key="2">
    <source>
        <dbReference type="Proteomes" id="UP000233524"/>
    </source>
</evidence>
<reference evidence="1 2" key="1">
    <citation type="journal article" date="2017" name="G3 (Bethesda)">
        <title>First Draft Genome Sequence of the Pathogenic Fungus Lomentospora prolificans (Formerly Scedosporium prolificans).</title>
        <authorList>
            <person name="Luo R."/>
            <person name="Zimin A."/>
            <person name="Workman R."/>
            <person name="Fan Y."/>
            <person name="Pertea G."/>
            <person name="Grossman N."/>
            <person name="Wear M.P."/>
            <person name="Jia B."/>
            <person name="Miller H."/>
            <person name="Casadevall A."/>
            <person name="Timp W."/>
            <person name="Zhang S.X."/>
            <person name="Salzberg S.L."/>
        </authorList>
    </citation>
    <scope>NUCLEOTIDE SEQUENCE [LARGE SCALE GENOMIC DNA]</scope>
    <source>
        <strain evidence="1 2">JHH-5317</strain>
    </source>
</reference>
<keyword evidence="2" id="KW-1185">Reference proteome</keyword>
<dbReference type="InterPro" id="IPR046346">
    <property type="entry name" value="Aminoacid_DH-like_N_sf"/>
</dbReference>
<comment type="caution">
    <text evidence="1">The sequence shown here is derived from an EMBL/GenBank/DDBJ whole genome shotgun (WGS) entry which is preliminary data.</text>
</comment>
<dbReference type="SUPFAM" id="SSF53223">
    <property type="entry name" value="Aminoacid dehydrogenase-like, N-terminal domain"/>
    <property type="match status" value="1"/>
</dbReference>
<organism evidence="1 2">
    <name type="scientific">Lomentospora prolificans</name>
    <dbReference type="NCBI Taxonomy" id="41688"/>
    <lineage>
        <taxon>Eukaryota</taxon>
        <taxon>Fungi</taxon>
        <taxon>Dikarya</taxon>
        <taxon>Ascomycota</taxon>
        <taxon>Pezizomycotina</taxon>
        <taxon>Sordariomycetes</taxon>
        <taxon>Hypocreomycetidae</taxon>
        <taxon>Microascales</taxon>
        <taxon>Microascaceae</taxon>
        <taxon>Lomentospora</taxon>
    </lineage>
</organism>
<sequence length="84" mass="9276">MPGKFELKQPLGTYLLGYPLLHTLAPLLHLTIYKEANVPWTYPTVETQNKDELIIPTLKNQVDDIIAPFAVIIPGGGTRSCVTS</sequence>
<dbReference type="AlphaFoldDB" id="A0A2N3NKR7"/>
<dbReference type="VEuPathDB" id="FungiDB:jhhlp_000378"/>
<name>A0A2N3NKR7_9PEZI</name>
<protein>
    <submittedName>
        <fullName evidence="1">Uncharacterized protein</fullName>
    </submittedName>
</protein>
<proteinExistence type="predicted"/>